<dbReference type="PANTHER" id="PTHR48408">
    <property type="match status" value="1"/>
</dbReference>
<dbReference type="GO" id="GO:0042732">
    <property type="term" value="P:D-xylose metabolic process"/>
    <property type="evidence" value="ECO:0007669"/>
    <property type="project" value="UniProtKB-UniRule"/>
</dbReference>
<evidence type="ECO:0000256" key="9">
    <source>
        <dbReference type="ARBA" id="ARBA00023235"/>
    </source>
</evidence>
<feature type="binding site" evidence="12">
    <location>
        <position position="218"/>
    </location>
    <ligand>
        <name>Mg(2+)</name>
        <dbReference type="ChEBI" id="CHEBI:18420"/>
        <label>1</label>
    </ligand>
</feature>
<dbReference type="RefSeq" id="WP_078763458.1">
    <property type="nucleotide sequence ID" value="NZ_FUWS01000012.1"/>
</dbReference>
<evidence type="ECO:0000256" key="12">
    <source>
        <dbReference type="HAMAP-Rule" id="MF_00455"/>
    </source>
</evidence>
<dbReference type="PROSITE" id="PS51415">
    <property type="entry name" value="XYLOSE_ISOMERASE"/>
    <property type="match status" value="1"/>
</dbReference>
<dbReference type="GO" id="GO:0000287">
    <property type="term" value="F:magnesium ion binding"/>
    <property type="evidence" value="ECO:0007669"/>
    <property type="project" value="UniProtKB-UniRule"/>
</dbReference>
<gene>
    <name evidence="12" type="primary">xylA</name>
    <name evidence="16" type="ORF">SAMN02745673_04230</name>
</gene>
<dbReference type="HAMAP" id="MF_00455">
    <property type="entry name" value="Xylose_isom_A"/>
    <property type="match status" value="1"/>
</dbReference>
<evidence type="ECO:0000256" key="13">
    <source>
        <dbReference type="RuleBase" id="RU000609"/>
    </source>
</evidence>
<comment type="catalytic activity">
    <reaction evidence="11 12 13">
        <text>alpha-D-xylose = alpha-D-xylulofuranose</text>
        <dbReference type="Rhea" id="RHEA:22816"/>
        <dbReference type="ChEBI" id="CHEBI:28518"/>
        <dbReference type="ChEBI" id="CHEBI:188998"/>
        <dbReference type="EC" id="5.3.1.5"/>
    </reaction>
</comment>
<keyword evidence="8 12" id="KW-0479">Metal-binding</keyword>
<organism evidence="16 17">
    <name type="scientific">Marinactinospora thermotolerans DSM 45154</name>
    <dbReference type="NCBI Taxonomy" id="1122192"/>
    <lineage>
        <taxon>Bacteria</taxon>
        <taxon>Bacillati</taxon>
        <taxon>Actinomycetota</taxon>
        <taxon>Actinomycetes</taxon>
        <taxon>Streptosporangiales</taxon>
        <taxon>Nocardiopsidaceae</taxon>
        <taxon>Marinactinospora</taxon>
    </lineage>
</organism>
<keyword evidence="17" id="KW-1185">Reference proteome</keyword>
<evidence type="ECO:0000313" key="17">
    <source>
        <dbReference type="Proteomes" id="UP000190637"/>
    </source>
</evidence>
<dbReference type="NCBIfam" id="TIGR02631">
    <property type="entry name" value="xylA_Arthro"/>
    <property type="match status" value="1"/>
</dbReference>
<dbReference type="EC" id="5.3.1.5" evidence="4 12"/>
<dbReference type="Gene3D" id="3.20.20.150">
    <property type="entry name" value="Divalent-metal-dependent TIM barrel enzymes"/>
    <property type="match status" value="1"/>
</dbReference>
<feature type="binding site" evidence="12">
    <location>
        <position position="182"/>
    </location>
    <ligand>
        <name>Mg(2+)</name>
        <dbReference type="ChEBI" id="CHEBI:18420"/>
        <label>1</label>
    </ligand>
</feature>
<evidence type="ECO:0000259" key="15">
    <source>
        <dbReference type="Pfam" id="PF01261"/>
    </source>
</evidence>
<evidence type="ECO:0000256" key="7">
    <source>
        <dbReference type="ARBA" id="ARBA00022629"/>
    </source>
</evidence>
<dbReference type="GO" id="GO:0009045">
    <property type="term" value="F:xylose isomerase activity"/>
    <property type="evidence" value="ECO:0007669"/>
    <property type="project" value="UniProtKB-UniRule"/>
</dbReference>
<dbReference type="STRING" id="1122192.SAMN02745673_04230"/>
<dbReference type="SUPFAM" id="SSF51658">
    <property type="entry name" value="Xylose isomerase-like"/>
    <property type="match status" value="1"/>
</dbReference>
<comment type="subcellular location">
    <subcellularLocation>
        <location evidence="1 12 14">Cytoplasm</location>
    </subcellularLocation>
</comment>
<dbReference type="EMBL" id="FUWS01000012">
    <property type="protein sequence ID" value="SKA33577.1"/>
    <property type="molecule type" value="Genomic_DNA"/>
</dbReference>
<evidence type="ECO:0000256" key="3">
    <source>
        <dbReference type="ARBA" id="ARBA00011881"/>
    </source>
</evidence>
<evidence type="ECO:0000313" key="16">
    <source>
        <dbReference type="EMBL" id="SKA33577.1"/>
    </source>
</evidence>
<dbReference type="Proteomes" id="UP000190637">
    <property type="component" value="Unassembled WGS sequence"/>
</dbReference>
<evidence type="ECO:0000256" key="4">
    <source>
        <dbReference type="ARBA" id="ARBA00011958"/>
    </source>
</evidence>
<feature type="active site" evidence="12">
    <location>
        <position position="58"/>
    </location>
</feature>
<dbReference type="InterPro" id="IPR013022">
    <property type="entry name" value="Xyl_isomerase-like_TIM-brl"/>
</dbReference>
<evidence type="ECO:0000256" key="1">
    <source>
        <dbReference type="ARBA" id="ARBA00004496"/>
    </source>
</evidence>
<dbReference type="AlphaFoldDB" id="A0A1T4SZH9"/>
<comment type="subunit">
    <text evidence="3 12 14">Homotetramer.</text>
</comment>
<name>A0A1T4SZH9_9ACTN</name>
<dbReference type="InterPro" id="IPR001998">
    <property type="entry name" value="Xylose_isomerase"/>
</dbReference>
<feature type="binding site" evidence="12">
    <location>
        <position position="288"/>
    </location>
    <ligand>
        <name>Mg(2+)</name>
        <dbReference type="ChEBI" id="CHEBI:18420"/>
        <label>1</label>
    </ligand>
</feature>
<protein>
    <recommendedName>
        <fullName evidence="5 12">Xylose isomerase</fullName>
        <ecNumber evidence="4 12">5.3.1.5</ecNumber>
    </recommendedName>
</protein>
<dbReference type="InterPro" id="IPR013453">
    <property type="entry name" value="XylA_actinobac"/>
</dbReference>
<dbReference type="GO" id="GO:0005737">
    <property type="term" value="C:cytoplasm"/>
    <property type="evidence" value="ECO:0007669"/>
    <property type="project" value="UniProtKB-SubCell"/>
</dbReference>
<evidence type="ECO:0000256" key="2">
    <source>
        <dbReference type="ARBA" id="ARBA00005765"/>
    </source>
</evidence>
<evidence type="ECO:0000256" key="6">
    <source>
        <dbReference type="ARBA" id="ARBA00022490"/>
    </source>
</evidence>
<keyword evidence="9 12" id="KW-0413">Isomerase</keyword>
<feature type="active site" evidence="12">
    <location>
        <position position="55"/>
    </location>
</feature>
<keyword evidence="7 12" id="KW-0859">Xylose metabolism</keyword>
<dbReference type="Pfam" id="PF01261">
    <property type="entry name" value="AP_endonuc_2"/>
    <property type="match status" value="1"/>
</dbReference>
<evidence type="ECO:0000256" key="5">
    <source>
        <dbReference type="ARBA" id="ARBA00018232"/>
    </source>
</evidence>
<feature type="binding site" evidence="12">
    <location>
        <position position="246"/>
    </location>
    <ligand>
        <name>Mg(2+)</name>
        <dbReference type="ChEBI" id="CHEBI:18420"/>
        <label>1</label>
    </ligand>
</feature>
<reference evidence="16 17" key="1">
    <citation type="submission" date="2017-02" db="EMBL/GenBank/DDBJ databases">
        <authorList>
            <person name="Peterson S.W."/>
        </authorList>
    </citation>
    <scope>NUCLEOTIDE SEQUENCE [LARGE SCALE GENOMIC DNA]</scope>
    <source>
        <strain evidence="16 17">DSM 45154</strain>
    </source>
</reference>
<evidence type="ECO:0000256" key="10">
    <source>
        <dbReference type="ARBA" id="ARBA00023277"/>
    </source>
</evidence>
<dbReference type="InterPro" id="IPR036237">
    <property type="entry name" value="Xyl_isomerase-like_sf"/>
</dbReference>
<comment type="caution">
    <text evidence="12">Lacks conserved residue(s) required for the propagation of feature annotation.</text>
</comment>
<feature type="domain" description="Xylose isomerase-like TIM barrel" evidence="15">
    <location>
        <begin position="43"/>
        <end position="310"/>
    </location>
</feature>
<feature type="binding site" evidence="12">
    <location>
        <position position="218"/>
    </location>
    <ligand>
        <name>Mg(2+)</name>
        <dbReference type="ChEBI" id="CHEBI:18420"/>
        <label>2</label>
    </ligand>
</feature>
<dbReference type="PANTHER" id="PTHR48408:SF1">
    <property type="entry name" value="XYLOSE ISOMERASE"/>
    <property type="match status" value="1"/>
</dbReference>
<evidence type="ECO:0000256" key="8">
    <source>
        <dbReference type="ARBA" id="ARBA00022723"/>
    </source>
</evidence>
<keyword evidence="10 12" id="KW-0119">Carbohydrate metabolism</keyword>
<accession>A0A1T4SZH9</accession>
<proteinExistence type="inferred from homology"/>
<sequence length="385" mass="42317">MSSYRPEPEDKFSFGLWTVGWRGVNTFGDAVRPPLDPAEAVHRLAGLGAYGITFHDDDLIPPGSSAAERDAILGRFRKALDETGLTVPMATVNLFSHPVFRDGGFTSNSRATRRYAIRKAVRAIDLAAELGARTFVCWGGQDGAETEAGKDDRAALERLREAFNLMCGYVREQGYDLRFAVEPKPNEPRGDVLLPTVGHALAFIGELEHPEMVGVNPEVGHEQMAGLNFAHGVAQALWHGKLFHIDLNGQRGVKYDQDLRFGAGDVKEAFFLVDLLERSGYDGPRHFDFKPPRTEDVDGVWESAAACMRNYLILKEKAAAFRADPEVADALAASRVAELSEPTLGTGESLADLLAEDFDVDAAGERGYHFERLDQLAMDHLFGVR</sequence>
<dbReference type="PRINTS" id="PR00688">
    <property type="entry name" value="XYLOSISMRASE"/>
</dbReference>
<dbReference type="OrthoDB" id="9763981at2"/>
<keyword evidence="6 12" id="KW-0963">Cytoplasm</keyword>
<comment type="similarity">
    <text evidence="2 12 13">Belongs to the xylose isomerase family.</text>
</comment>
<evidence type="ECO:0000256" key="14">
    <source>
        <dbReference type="RuleBase" id="RU000610"/>
    </source>
</evidence>
<evidence type="ECO:0000256" key="11">
    <source>
        <dbReference type="ARBA" id="ARBA00033659"/>
    </source>
</evidence>
<keyword evidence="12" id="KW-0460">Magnesium</keyword>
<comment type="cofactor">
    <cofactor evidence="12">
        <name>Mg(2+)</name>
        <dbReference type="ChEBI" id="CHEBI:18420"/>
    </cofactor>
    <text evidence="12">Binds 2 magnesium ions per subunit.</text>
</comment>
<feature type="binding site" evidence="12">
    <location>
        <position position="221"/>
    </location>
    <ligand>
        <name>Mg(2+)</name>
        <dbReference type="ChEBI" id="CHEBI:18420"/>
        <label>2</label>
    </ligand>
</feature>